<feature type="binding site" evidence="14">
    <location>
        <position position="225"/>
    </location>
    <ligand>
        <name>substrate</name>
    </ligand>
</feature>
<dbReference type="SUPFAM" id="SSF53659">
    <property type="entry name" value="Isocitrate/Isopropylmalate dehydrogenase-like"/>
    <property type="match status" value="1"/>
</dbReference>
<dbReference type="GO" id="GO:0009098">
    <property type="term" value="P:L-leucine biosynthetic process"/>
    <property type="evidence" value="ECO:0007669"/>
    <property type="project" value="UniProtKB-UniRule"/>
</dbReference>
<feature type="binding site" evidence="14">
    <location>
        <position position="253"/>
    </location>
    <ligand>
        <name>Mg(2+)</name>
        <dbReference type="ChEBI" id="CHEBI:18420"/>
    </ligand>
</feature>
<evidence type="ECO:0000256" key="13">
    <source>
        <dbReference type="ARBA" id="ARBA00023304"/>
    </source>
</evidence>
<name>A0A9X9X0T4_9PROT</name>
<keyword evidence="7 14" id="KW-0028">Amino-acid biosynthesis</keyword>
<dbReference type="GO" id="GO:0000287">
    <property type="term" value="F:magnesium ion binding"/>
    <property type="evidence" value="ECO:0007669"/>
    <property type="project" value="InterPro"/>
</dbReference>
<keyword evidence="14" id="KW-0963">Cytoplasm</keyword>
<comment type="similarity">
    <text evidence="4 14">Belongs to the isocitrate and isopropylmalate dehydrogenases family. LeuB type 1 subfamily.</text>
</comment>
<feature type="binding site" evidence="14">
    <location>
        <position position="134"/>
    </location>
    <ligand>
        <name>substrate</name>
    </ligand>
</feature>
<evidence type="ECO:0000256" key="5">
    <source>
        <dbReference type="ARBA" id="ARBA00011738"/>
    </source>
</evidence>
<reference evidence="17" key="1">
    <citation type="submission" date="2020-01" db="EMBL/GenBank/DDBJ databases">
        <authorList>
            <person name="Rat A."/>
        </authorList>
    </citation>
    <scope>NUCLEOTIDE SEQUENCE</scope>
    <source>
        <strain evidence="17">LMG 31231</strain>
    </source>
</reference>
<dbReference type="Proteomes" id="UP001138751">
    <property type="component" value="Unassembled WGS sequence"/>
</dbReference>
<keyword evidence="12 14" id="KW-0464">Manganese</keyword>
<feature type="site" description="Important for catalysis" evidence="14">
    <location>
        <position position="141"/>
    </location>
</feature>
<evidence type="ECO:0000256" key="7">
    <source>
        <dbReference type="ARBA" id="ARBA00022605"/>
    </source>
</evidence>
<dbReference type="HAMAP" id="MF_01033">
    <property type="entry name" value="LeuB_type1"/>
    <property type="match status" value="1"/>
</dbReference>
<evidence type="ECO:0000256" key="12">
    <source>
        <dbReference type="ARBA" id="ARBA00023211"/>
    </source>
</evidence>
<evidence type="ECO:0000256" key="15">
    <source>
        <dbReference type="RuleBase" id="RU004445"/>
    </source>
</evidence>
<dbReference type="AlphaFoldDB" id="A0A9X9X0T4"/>
<reference evidence="17" key="2">
    <citation type="journal article" date="2021" name="Syst. Appl. Microbiol.">
        <title>Roseomonas hellenica sp. nov., isolated from roots of wild-growing Alkanna tinctoria.</title>
        <authorList>
            <person name="Rat A."/>
            <person name="Naranjo H.D."/>
            <person name="Lebbe L."/>
            <person name="Cnockaert M."/>
            <person name="Krigas N."/>
            <person name="Grigoriadou K."/>
            <person name="Maloupa E."/>
            <person name="Willems A."/>
        </authorList>
    </citation>
    <scope>NUCLEOTIDE SEQUENCE</scope>
    <source>
        <strain evidence="17">LMG 31231</strain>
    </source>
</reference>
<protein>
    <recommendedName>
        <fullName evidence="14">3-isopropylmalate dehydrogenase</fullName>
        <ecNumber evidence="14">1.1.1.85</ecNumber>
    </recommendedName>
    <alternativeName>
        <fullName evidence="14">3-IPM-DH</fullName>
    </alternativeName>
    <alternativeName>
        <fullName evidence="14">Beta-IPM dehydrogenase</fullName>
        <shortName evidence="14">IMDH</shortName>
    </alternativeName>
</protein>
<evidence type="ECO:0000256" key="10">
    <source>
        <dbReference type="ARBA" id="ARBA00023002"/>
    </source>
</evidence>
<evidence type="ECO:0000256" key="6">
    <source>
        <dbReference type="ARBA" id="ARBA00022430"/>
    </source>
</evidence>
<dbReference type="InterPro" id="IPR019818">
    <property type="entry name" value="IsoCit/isopropylmalate_DH_CS"/>
</dbReference>
<evidence type="ECO:0000256" key="14">
    <source>
        <dbReference type="HAMAP-Rule" id="MF_01033"/>
    </source>
</evidence>
<feature type="binding site" evidence="14">
    <location>
        <position position="225"/>
    </location>
    <ligand>
        <name>Mg(2+)</name>
        <dbReference type="ChEBI" id="CHEBI:18420"/>
    </ligand>
</feature>
<dbReference type="GO" id="GO:0005829">
    <property type="term" value="C:cytosol"/>
    <property type="evidence" value="ECO:0007669"/>
    <property type="project" value="TreeGrafter"/>
</dbReference>
<feature type="binding site" evidence="14">
    <location>
        <position position="106"/>
    </location>
    <ligand>
        <name>substrate</name>
    </ligand>
</feature>
<evidence type="ECO:0000256" key="3">
    <source>
        <dbReference type="ARBA" id="ARBA00004762"/>
    </source>
</evidence>
<keyword evidence="9 14" id="KW-0460">Magnesium</keyword>
<keyword evidence="6 14" id="KW-0432">Leucine biosynthesis</keyword>
<accession>A0A9X9X0T4</accession>
<comment type="caution">
    <text evidence="14">Lacks conserved residue(s) required for the propagation of feature annotation.</text>
</comment>
<feature type="binding site" evidence="14">
    <location>
        <begin position="288"/>
        <end position="300"/>
    </location>
    <ligand>
        <name>NAD(+)</name>
        <dbReference type="ChEBI" id="CHEBI:57540"/>
    </ligand>
</feature>
<evidence type="ECO:0000256" key="1">
    <source>
        <dbReference type="ARBA" id="ARBA00000624"/>
    </source>
</evidence>
<dbReference type="PROSITE" id="PS00470">
    <property type="entry name" value="IDH_IMDH"/>
    <property type="match status" value="1"/>
</dbReference>
<keyword evidence="13 14" id="KW-0100">Branched-chain amino acid biosynthesis</keyword>
<feature type="binding site" evidence="14">
    <location>
        <position position="96"/>
    </location>
    <ligand>
        <name>substrate</name>
    </ligand>
</feature>
<dbReference type="Gene3D" id="3.40.718.10">
    <property type="entry name" value="Isopropylmalate Dehydrogenase"/>
    <property type="match status" value="1"/>
</dbReference>
<dbReference type="FunFam" id="3.40.718.10:FF:000006">
    <property type="entry name" value="3-isopropylmalate dehydrogenase"/>
    <property type="match status" value="1"/>
</dbReference>
<dbReference type="EC" id="1.1.1.85" evidence="14"/>
<dbReference type="RefSeq" id="WP_211863428.1">
    <property type="nucleotide sequence ID" value="NZ_JAAEDM010000056.1"/>
</dbReference>
<feature type="binding site" evidence="14">
    <location>
        <position position="249"/>
    </location>
    <ligand>
        <name>Mg(2+)</name>
        <dbReference type="ChEBI" id="CHEBI:18420"/>
    </ligand>
</feature>
<dbReference type="PANTHER" id="PTHR42979:SF1">
    <property type="entry name" value="3-ISOPROPYLMALATE DEHYDROGENASE"/>
    <property type="match status" value="1"/>
</dbReference>
<keyword evidence="8 14" id="KW-0479">Metal-binding</keyword>
<evidence type="ECO:0000256" key="8">
    <source>
        <dbReference type="ARBA" id="ARBA00022723"/>
    </source>
</evidence>
<dbReference type="NCBIfam" id="TIGR00169">
    <property type="entry name" value="leuB"/>
    <property type="match status" value="1"/>
</dbReference>
<dbReference type="InterPro" id="IPR024084">
    <property type="entry name" value="IsoPropMal-DH-like_dom"/>
</dbReference>
<comment type="caution">
    <text evidence="17">The sequence shown here is derived from an EMBL/GenBank/DDBJ whole genome shotgun (WGS) entry which is preliminary data.</text>
</comment>
<feature type="domain" description="Isopropylmalate dehydrogenase-like" evidence="16">
    <location>
        <begin position="4"/>
        <end position="359"/>
    </location>
</feature>
<comment type="pathway">
    <text evidence="3 14 15">Amino-acid biosynthesis; L-leucine biosynthesis; L-leucine from 3-methyl-2-oxobutanoate: step 3/4.</text>
</comment>
<comment type="subunit">
    <text evidence="5 14 15">Homodimer.</text>
</comment>
<dbReference type="Pfam" id="PF00180">
    <property type="entry name" value="Iso_dh"/>
    <property type="match status" value="1"/>
</dbReference>
<proteinExistence type="inferred from homology"/>
<dbReference type="EMBL" id="JAAEDM010000056">
    <property type="protein sequence ID" value="MBR0673013.1"/>
    <property type="molecule type" value="Genomic_DNA"/>
</dbReference>
<sequence length="367" mass="38941">MTLNIVVLPGDGIGPEVTDEAVRVLDWFAAKRGIPLRMTRHLFGSAAWAAQGTTMPDATWDAIMAADALLFGATGSLDQKHIPAEERRKGSLLRMRKALDVFANLRPVKAQPALAEVSPYKARTVAGADLVFVRELTAGMYFGTPRGVETQPDGTRRGVNTHTYTEAEIARAARFAFGLARTRRNHLTSVDKANVMEAGALWREVVTAIHAKEFPDVTLEHMLADNCALQLGRAPTRFDVIVTDNLFGDLLSDCAGAINGSLGMLPSAALSDPGPDGKRRALYEPIHGSAPDIAGKGIANPLGAILSAAMLLRWTAEAPAEADRLEKAVATALASGARTADIALPGEKVLSTSAMTDVVLSALEASK</sequence>
<evidence type="ECO:0000259" key="16">
    <source>
        <dbReference type="SMART" id="SM01329"/>
    </source>
</evidence>
<comment type="subcellular location">
    <subcellularLocation>
        <location evidence="14">Cytoplasm</location>
    </subcellularLocation>
</comment>
<keyword evidence="11 14" id="KW-0520">NAD</keyword>
<organism evidence="17 18">
    <name type="scientific">Neoroseomonas soli</name>
    <dbReference type="NCBI Taxonomy" id="1081025"/>
    <lineage>
        <taxon>Bacteria</taxon>
        <taxon>Pseudomonadati</taxon>
        <taxon>Pseudomonadota</taxon>
        <taxon>Alphaproteobacteria</taxon>
        <taxon>Acetobacterales</taxon>
        <taxon>Acetobacteraceae</taxon>
        <taxon>Neoroseomonas</taxon>
    </lineage>
</organism>
<evidence type="ECO:0000256" key="4">
    <source>
        <dbReference type="ARBA" id="ARBA00008319"/>
    </source>
</evidence>
<evidence type="ECO:0000313" key="18">
    <source>
        <dbReference type="Proteomes" id="UP001138751"/>
    </source>
</evidence>
<evidence type="ECO:0000256" key="2">
    <source>
        <dbReference type="ARBA" id="ARBA00001936"/>
    </source>
</evidence>
<gene>
    <name evidence="14 17" type="primary">leuB</name>
    <name evidence="17" type="ORF">GXW76_17680</name>
</gene>
<dbReference type="SMART" id="SM01329">
    <property type="entry name" value="Iso_dh"/>
    <property type="match status" value="1"/>
</dbReference>
<evidence type="ECO:0000256" key="11">
    <source>
        <dbReference type="ARBA" id="ARBA00023027"/>
    </source>
</evidence>
<dbReference type="InterPro" id="IPR004429">
    <property type="entry name" value="Isopropylmalate_DH"/>
</dbReference>
<feature type="site" description="Important for catalysis" evidence="14">
    <location>
        <position position="192"/>
    </location>
</feature>
<evidence type="ECO:0000313" key="17">
    <source>
        <dbReference type="EMBL" id="MBR0673013.1"/>
    </source>
</evidence>
<comment type="function">
    <text evidence="14 15">Catalyzes the oxidation of 3-carboxy-2-hydroxy-4-methylpentanoate (3-isopropylmalate) to 3-carboxy-4-methyl-2-oxopentanoate. The product decarboxylates to 4-methyl-2 oxopentanoate.</text>
</comment>
<dbReference type="GO" id="GO:0003862">
    <property type="term" value="F:3-isopropylmalate dehydrogenase activity"/>
    <property type="evidence" value="ECO:0007669"/>
    <property type="project" value="UniProtKB-UniRule"/>
</dbReference>
<comment type="cofactor">
    <cofactor evidence="14 15">
        <name>Mg(2+)</name>
        <dbReference type="ChEBI" id="CHEBI:18420"/>
    </cofactor>
    <cofactor evidence="14 15">
        <name>Mn(2+)</name>
        <dbReference type="ChEBI" id="CHEBI:29035"/>
    </cofactor>
    <text evidence="14 15">Binds 1 Mg(2+) or Mn(2+) ion per subunit.</text>
</comment>
<dbReference type="GO" id="GO:0051287">
    <property type="term" value="F:NAD binding"/>
    <property type="evidence" value="ECO:0007669"/>
    <property type="project" value="InterPro"/>
</dbReference>
<keyword evidence="10 14" id="KW-0560">Oxidoreductase</keyword>
<comment type="cofactor">
    <cofactor evidence="2">
        <name>Mn(2+)</name>
        <dbReference type="ChEBI" id="CHEBI:29035"/>
    </cofactor>
</comment>
<comment type="catalytic activity">
    <reaction evidence="1 14 15">
        <text>(2R,3S)-3-isopropylmalate + NAD(+) = 4-methyl-2-oxopentanoate + CO2 + NADH</text>
        <dbReference type="Rhea" id="RHEA:32271"/>
        <dbReference type="ChEBI" id="CHEBI:16526"/>
        <dbReference type="ChEBI" id="CHEBI:17865"/>
        <dbReference type="ChEBI" id="CHEBI:35121"/>
        <dbReference type="ChEBI" id="CHEBI:57540"/>
        <dbReference type="ChEBI" id="CHEBI:57945"/>
        <dbReference type="EC" id="1.1.1.85"/>
    </reaction>
</comment>
<evidence type="ECO:0000256" key="9">
    <source>
        <dbReference type="ARBA" id="ARBA00022842"/>
    </source>
</evidence>
<keyword evidence="18" id="KW-1185">Reference proteome</keyword>
<dbReference type="PANTHER" id="PTHR42979">
    <property type="entry name" value="3-ISOPROPYLMALATE DEHYDROGENASE"/>
    <property type="match status" value="1"/>
</dbReference>